<dbReference type="EMBL" id="CM029051">
    <property type="protein sequence ID" value="KAG2561857.1"/>
    <property type="molecule type" value="Genomic_DNA"/>
</dbReference>
<protein>
    <submittedName>
        <fullName evidence="1">Uncharacterized protein</fullName>
    </submittedName>
</protein>
<keyword evidence="2" id="KW-1185">Reference proteome</keyword>
<gene>
    <name evidence="1" type="ORF">PVAP13_8KG274000</name>
</gene>
<organism evidence="1 2">
    <name type="scientific">Panicum virgatum</name>
    <name type="common">Blackwell switchgrass</name>
    <dbReference type="NCBI Taxonomy" id="38727"/>
    <lineage>
        <taxon>Eukaryota</taxon>
        <taxon>Viridiplantae</taxon>
        <taxon>Streptophyta</taxon>
        <taxon>Embryophyta</taxon>
        <taxon>Tracheophyta</taxon>
        <taxon>Spermatophyta</taxon>
        <taxon>Magnoliopsida</taxon>
        <taxon>Liliopsida</taxon>
        <taxon>Poales</taxon>
        <taxon>Poaceae</taxon>
        <taxon>PACMAD clade</taxon>
        <taxon>Panicoideae</taxon>
        <taxon>Panicodae</taxon>
        <taxon>Paniceae</taxon>
        <taxon>Panicinae</taxon>
        <taxon>Panicum</taxon>
        <taxon>Panicum sect. Hiantes</taxon>
    </lineage>
</organism>
<evidence type="ECO:0000313" key="2">
    <source>
        <dbReference type="Proteomes" id="UP000823388"/>
    </source>
</evidence>
<dbReference type="AlphaFoldDB" id="A0A8T0PHR0"/>
<proteinExistence type="predicted"/>
<reference evidence="1" key="1">
    <citation type="submission" date="2020-05" db="EMBL/GenBank/DDBJ databases">
        <title>WGS assembly of Panicum virgatum.</title>
        <authorList>
            <person name="Lovell J.T."/>
            <person name="Jenkins J."/>
            <person name="Shu S."/>
            <person name="Juenger T.E."/>
            <person name="Schmutz J."/>
        </authorList>
    </citation>
    <scope>NUCLEOTIDE SEQUENCE</scope>
    <source>
        <strain evidence="1">AP13</strain>
    </source>
</reference>
<sequence>MTRAPPSRVHVSRPQECLISRGFLTLSDLILGLFFGDGYHRGHLKSRGTGGNFADRCSSSASTSTGVRDRLELQITLRVWRYLKSETVLWS</sequence>
<comment type="caution">
    <text evidence="1">The sequence shown here is derived from an EMBL/GenBank/DDBJ whole genome shotgun (WGS) entry which is preliminary data.</text>
</comment>
<name>A0A8T0PHR0_PANVG</name>
<accession>A0A8T0PHR0</accession>
<dbReference type="Proteomes" id="UP000823388">
    <property type="component" value="Chromosome 8K"/>
</dbReference>
<evidence type="ECO:0000313" key="1">
    <source>
        <dbReference type="EMBL" id="KAG2561857.1"/>
    </source>
</evidence>